<accession>A0A6P1CFF8</accession>
<keyword evidence="5" id="KW-1185">Reference proteome</keyword>
<proteinExistence type="predicted"/>
<gene>
    <name evidence="2" type="ORF">GGD45_005927</name>
    <name evidence="3" type="ORF">GXW80_26285</name>
</gene>
<dbReference type="RefSeq" id="WP_015340483.1">
    <property type="nucleotide sequence ID" value="NZ_JAADZA010000045.1"/>
</dbReference>
<evidence type="ECO:0000313" key="5">
    <source>
        <dbReference type="Proteomes" id="UP000526625"/>
    </source>
</evidence>
<evidence type="ECO:0000313" key="2">
    <source>
        <dbReference type="EMBL" id="MBB6495462.1"/>
    </source>
</evidence>
<protein>
    <recommendedName>
        <fullName evidence="1">DUF6894 domain-containing protein</fullName>
    </recommendedName>
</protein>
<evidence type="ECO:0000313" key="4">
    <source>
        <dbReference type="Proteomes" id="UP000471190"/>
    </source>
</evidence>
<dbReference type="AlphaFoldDB" id="A0A6P1CFF8"/>
<dbReference type="Proteomes" id="UP000471190">
    <property type="component" value="Unassembled WGS sequence"/>
</dbReference>
<evidence type="ECO:0000313" key="3">
    <source>
        <dbReference type="EMBL" id="NEV14493.1"/>
    </source>
</evidence>
<feature type="domain" description="DUF6894" evidence="1">
    <location>
        <begin position="3"/>
        <end position="70"/>
    </location>
</feature>
<reference evidence="2 5" key="2">
    <citation type="submission" date="2020-08" db="EMBL/GenBank/DDBJ databases">
        <title>Genomic Encyclopedia of Type Strains, Phase IV (KMG-V): Genome sequencing to study the core and pangenomes of soil and plant-associated prokaryotes.</title>
        <authorList>
            <person name="Whitman W."/>
        </authorList>
    </citation>
    <scope>NUCLEOTIDE SEQUENCE [LARGE SCALE GENOMIC DNA]</scope>
    <source>
        <strain evidence="2 5">SEMIA 4059</strain>
    </source>
</reference>
<dbReference type="EMBL" id="JAADZA010000045">
    <property type="protein sequence ID" value="NEV14493.1"/>
    <property type="molecule type" value="Genomic_DNA"/>
</dbReference>
<dbReference type="EMBL" id="JACHBF010000030">
    <property type="protein sequence ID" value="MBB6495462.1"/>
    <property type="molecule type" value="Genomic_DNA"/>
</dbReference>
<name>A0A6P1CFF8_RHITR</name>
<sequence length="77" mass="8715">MKFFFNLRSEDAVDIDGDGVELPSLQAAKDETCHSAREMIAELILQNKPIDGMTFEIVDESGEVLATIRFRDLIRLE</sequence>
<comment type="caution">
    <text evidence="3">The sequence shown here is derived from an EMBL/GenBank/DDBJ whole genome shotgun (WGS) entry which is preliminary data.</text>
</comment>
<dbReference type="Proteomes" id="UP000526625">
    <property type="component" value="Unassembled WGS sequence"/>
</dbReference>
<dbReference type="InterPro" id="IPR054189">
    <property type="entry name" value="DUF6894"/>
</dbReference>
<evidence type="ECO:0000259" key="1">
    <source>
        <dbReference type="Pfam" id="PF21834"/>
    </source>
</evidence>
<dbReference type="Pfam" id="PF21834">
    <property type="entry name" value="DUF6894"/>
    <property type="match status" value="1"/>
</dbReference>
<organism evidence="3 4">
    <name type="scientific">Rhizobium tropici</name>
    <dbReference type="NCBI Taxonomy" id="398"/>
    <lineage>
        <taxon>Bacteria</taxon>
        <taxon>Pseudomonadati</taxon>
        <taxon>Pseudomonadota</taxon>
        <taxon>Alphaproteobacteria</taxon>
        <taxon>Hyphomicrobiales</taxon>
        <taxon>Rhizobiaceae</taxon>
        <taxon>Rhizobium/Agrobacterium group</taxon>
        <taxon>Rhizobium</taxon>
    </lineage>
</organism>
<reference evidence="3 4" key="1">
    <citation type="submission" date="2020-02" db="EMBL/GenBank/DDBJ databases">
        <title>Draft genome sequence of Rhizobium tropici.</title>
        <authorList>
            <person name="Khayi S."/>
            <person name="Jemo M."/>
        </authorList>
    </citation>
    <scope>NUCLEOTIDE SEQUENCE [LARGE SCALE GENOMIC DNA]</scope>
    <source>
        <strain evidence="3 4">A12</strain>
    </source>
</reference>